<keyword evidence="2" id="KW-0328">Glycosyltransferase</keyword>
<dbReference type="PANTHER" id="PTHR11926:SF1400">
    <property type="entry name" value="DIMBOA UDP-GLUCOSYLTRANSFERASE BX8"/>
    <property type="match status" value="1"/>
</dbReference>
<dbReference type="OrthoDB" id="5835829at2759"/>
<reference evidence="4 5" key="1">
    <citation type="journal article" date="2019" name="Sci. Rep.">
        <title>A high-quality genome of Eragrostis curvula grass provides insights into Poaceae evolution and supports new strategies to enhance forage quality.</title>
        <authorList>
            <person name="Carballo J."/>
            <person name="Santos B.A.C.M."/>
            <person name="Zappacosta D."/>
            <person name="Garbus I."/>
            <person name="Selva J.P."/>
            <person name="Gallo C.A."/>
            <person name="Diaz A."/>
            <person name="Albertini E."/>
            <person name="Caccamo M."/>
            <person name="Echenique V."/>
        </authorList>
    </citation>
    <scope>NUCLEOTIDE SEQUENCE [LARGE SCALE GENOMIC DNA]</scope>
    <source>
        <strain evidence="5">cv. Victoria</strain>
        <tissue evidence="4">Leaf</tissue>
    </source>
</reference>
<dbReference type="Proteomes" id="UP000324897">
    <property type="component" value="Chromosome 5"/>
</dbReference>
<dbReference type="CDD" id="cd03784">
    <property type="entry name" value="GT1_Gtf-like"/>
    <property type="match status" value="1"/>
</dbReference>
<evidence type="ECO:0000256" key="2">
    <source>
        <dbReference type="ARBA" id="ARBA00022676"/>
    </source>
</evidence>
<dbReference type="PANTHER" id="PTHR11926">
    <property type="entry name" value="GLUCOSYL/GLUCURONOSYL TRANSFERASES"/>
    <property type="match status" value="1"/>
</dbReference>
<proteinExistence type="inferred from homology"/>
<dbReference type="AlphaFoldDB" id="A0A5J9W8L5"/>
<dbReference type="GO" id="GO:0080043">
    <property type="term" value="F:quercetin 3-O-glucosyltransferase activity"/>
    <property type="evidence" value="ECO:0007669"/>
    <property type="project" value="TreeGrafter"/>
</dbReference>
<protein>
    <submittedName>
        <fullName evidence="4">Uncharacterized protein</fullName>
    </submittedName>
</protein>
<accession>A0A5J9W8L5</accession>
<dbReference type="InterPro" id="IPR002213">
    <property type="entry name" value="UDP_glucos_trans"/>
</dbReference>
<evidence type="ECO:0000313" key="5">
    <source>
        <dbReference type="Proteomes" id="UP000324897"/>
    </source>
</evidence>
<evidence type="ECO:0000313" key="4">
    <source>
        <dbReference type="EMBL" id="TVU44336.1"/>
    </source>
</evidence>
<dbReference type="SUPFAM" id="SSF53756">
    <property type="entry name" value="UDP-Glycosyltransferase/glycogen phosphorylase"/>
    <property type="match status" value="3"/>
</dbReference>
<sequence>MAAESNGATAVQLGRRRHVLLFPVPYQGHINPMFRLAGILHERGFAITVFHTHFNAPDPARHPNYRFVPVPDGMSGPTPVAIEGVVARIVAISKSCAAAFRDRLAAVLEEYSMDAVACLIADAHLLPVFEAATRLSVPTLALRTGSAASFICFAAYPMLCEKGYLPVQESQRDAPVSELPPYRVRDVMWIGKDGHAVLCEMLARAVAAVKASSGFILNTGVPMLCRPCFGDQMGNARYVEHQWKVGFELGGELTRGGVEAAVRRLMTEKDGAEMRARAGELKKAAVECTGKAGPSCQAIDKLQGSSGSSYILLEVRAKQTAERRITQKLRLDSEILPSAALCKAMTPPPAPTMAAESNGATAAAAVQLGRRRHVLLFPLPYQGHINPMFRLAGILHARGFAITVFHTHFNATDPARHPDYRFVPVPDGVSSGPAPTAIEDVVRQILALGNACAAPFRDSLVAVLEEYSLDDVACLVADAHLLPVVEAATRLSVPTLALRTGSAASFICFAAHPMLCEKGYLPVQGTWSKVKAAILRLMTDKDGAEMRERAGELKKAAAECIGEAGSSCQAIDKLITHVMTL</sequence>
<dbReference type="Gramene" id="TVU44336">
    <property type="protein sequence ID" value="TVU44336"/>
    <property type="gene ID" value="EJB05_03772"/>
</dbReference>
<evidence type="ECO:0000256" key="3">
    <source>
        <dbReference type="ARBA" id="ARBA00022679"/>
    </source>
</evidence>
<evidence type="ECO:0000256" key="1">
    <source>
        <dbReference type="ARBA" id="ARBA00009995"/>
    </source>
</evidence>
<organism evidence="4 5">
    <name type="scientific">Eragrostis curvula</name>
    <name type="common">weeping love grass</name>
    <dbReference type="NCBI Taxonomy" id="38414"/>
    <lineage>
        <taxon>Eukaryota</taxon>
        <taxon>Viridiplantae</taxon>
        <taxon>Streptophyta</taxon>
        <taxon>Embryophyta</taxon>
        <taxon>Tracheophyta</taxon>
        <taxon>Spermatophyta</taxon>
        <taxon>Magnoliopsida</taxon>
        <taxon>Liliopsida</taxon>
        <taxon>Poales</taxon>
        <taxon>Poaceae</taxon>
        <taxon>PACMAD clade</taxon>
        <taxon>Chloridoideae</taxon>
        <taxon>Eragrostideae</taxon>
        <taxon>Eragrostidinae</taxon>
        <taxon>Eragrostis</taxon>
    </lineage>
</organism>
<feature type="non-terminal residue" evidence="4">
    <location>
        <position position="1"/>
    </location>
</feature>
<dbReference type="Pfam" id="PF00201">
    <property type="entry name" value="UDPGT"/>
    <property type="match status" value="1"/>
</dbReference>
<name>A0A5J9W8L5_9POAL</name>
<gene>
    <name evidence="4" type="ORF">EJB05_03772</name>
</gene>
<dbReference type="GO" id="GO:0080044">
    <property type="term" value="F:quercetin 7-O-glucosyltransferase activity"/>
    <property type="evidence" value="ECO:0007669"/>
    <property type="project" value="TreeGrafter"/>
</dbReference>
<keyword evidence="3" id="KW-0808">Transferase</keyword>
<comment type="caution">
    <text evidence="4">The sequence shown here is derived from an EMBL/GenBank/DDBJ whole genome shotgun (WGS) entry which is preliminary data.</text>
</comment>
<dbReference type="EMBL" id="RWGY01000004">
    <property type="protein sequence ID" value="TVU44336.1"/>
    <property type="molecule type" value="Genomic_DNA"/>
</dbReference>
<dbReference type="Gene3D" id="3.40.50.2000">
    <property type="entry name" value="Glycogen Phosphorylase B"/>
    <property type="match status" value="3"/>
</dbReference>
<dbReference type="FunFam" id="3.40.50.2000:FF:000120">
    <property type="entry name" value="UDP-glycosyltransferase 76C1"/>
    <property type="match status" value="1"/>
</dbReference>
<keyword evidence="5" id="KW-1185">Reference proteome</keyword>
<comment type="similarity">
    <text evidence="1">Belongs to the UDP-glycosyltransferase family.</text>
</comment>